<keyword evidence="1" id="KW-1185">Reference proteome</keyword>
<dbReference type="WBParaSite" id="PSAMB.scaffold2852size20896.g19366.t1">
    <property type="protein sequence ID" value="PSAMB.scaffold2852size20896.g19366.t1"/>
    <property type="gene ID" value="PSAMB.scaffold2852size20896.g19366"/>
</dbReference>
<name>A0A914W1S3_9BILA</name>
<dbReference type="AlphaFoldDB" id="A0A914W1S3"/>
<organism evidence="1 2">
    <name type="scientific">Plectus sambesii</name>
    <dbReference type="NCBI Taxonomy" id="2011161"/>
    <lineage>
        <taxon>Eukaryota</taxon>
        <taxon>Metazoa</taxon>
        <taxon>Ecdysozoa</taxon>
        <taxon>Nematoda</taxon>
        <taxon>Chromadorea</taxon>
        <taxon>Plectida</taxon>
        <taxon>Plectina</taxon>
        <taxon>Plectoidea</taxon>
        <taxon>Plectidae</taxon>
        <taxon>Plectus</taxon>
    </lineage>
</organism>
<proteinExistence type="predicted"/>
<accession>A0A914W1S3</accession>
<protein>
    <submittedName>
        <fullName evidence="2">Uncharacterized protein</fullName>
    </submittedName>
</protein>
<evidence type="ECO:0000313" key="1">
    <source>
        <dbReference type="Proteomes" id="UP000887566"/>
    </source>
</evidence>
<reference evidence="2" key="1">
    <citation type="submission" date="2022-11" db="UniProtKB">
        <authorList>
            <consortium name="WormBaseParasite"/>
        </authorList>
    </citation>
    <scope>IDENTIFICATION</scope>
</reference>
<evidence type="ECO:0000313" key="2">
    <source>
        <dbReference type="WBParaSite" id="PSAMB.scaffold2852size20896.g19366.t1"/>
    </source>
</evidence>
<sequence length="133" mass="14644">MVGGRVTRPLCPSRQNPALNPQLEQLGSVCSKPVLLLLSVITSTATTMKISSKSTPLLNFCMLNAWSRLNAGQLADFEDQAAKINFDVIGLAEVRRRGAARLDLSSGYTLFYSRETDQSRNGVSFYKTQNWTA</sequence>
<dbReference type="Proteomes" id="UP000887566">
    <property type="component" value="Unplaced"/>
</dbReference>